<dbReference type="InterPro" id="IPR024973">
    <property type="entry name" value="ESPR"/>
</dbReference>
<dbReference type="InterPro" id="IPR008635">
    <property type="entry name" value="Coiled_stalk_dom"/>
</dbReference>
<feature type="region of interest" description="Disordered" evidence="11">
    <location>
        <begin position="3036"/>
        <end position="3057"/>
    </location>
</feature>
<keyword evidence="4" id="KW-0813">Transport</keyword>
<keyword evidence="6 12" id="KW-0812">Transmembrane</keyword>
<feature type="domain" description="Trimeric autotransporter adhesin YadA-like head" evidence="14">
    <location>
        <begin position="962"/>
        <end position="997"/>
    </location>
</feature>
<organism evidence="17 18">
    <name type="scientific">Gallibacterium melopsittaci</name>
    <dbReference type="NCBI Taxonomy" id="516063"/>
    <lineage>
        <taxon>Bacteria</taxon>
        <taxon>Pseudomonadati</taxon>
        <taxon>Pseudomonadota</taxon>
        <taxon>Gammaproteobacteria</taxon>
        <taxon>Pasteurellales</taxon>
        <taxon>Pasteurellaceae</taxon>
        <taxon>Gallibacterium</taxon>
    </lineage>
</organism>
<dbReference type="InterPro" id="IPR008640">
    <property type="entry name" value="Adhesin_Head_dom"/>
</dbReference>
<feature type="region of interest" description="Disordered" evidence="11">
    <location>
        <begin position="3568"/>
        <end position="3603"/>
    </location>
</feature>
<accession>A0ABV6HUA7</accession>
<proteinExistence type="inferred from homology"/>
<sequence>MNHIFKVIFDKTRGIFVAVSELTKNHTKEKSEQIAEHSLSSPKRLRGGVFSLTSASAVVLIGLGLIVPVQNAMAWNDYGIYEKNYGAIKKAGAADQVDCSDNYTVNLTGSYASKIAGKDYDDTACLKGEGTVAIGFVGAWQINGGSNSVLIGRAFANGDTDKGNAIERSVLIGYNSGIYNWTGSDAGGATLVGSQSKAMGDQAVVVGNTSGAASQSVAIGGNVYARGESSIAIGNDDLIGSTDFVTSPFADKLPDATLKSIFGDLYNADPNANNKTGWFFKGEAGFNDKYNKTVTLDDKGTKEDTTDDLIKDYRIFSPTYAAKQGAIAIGSRTIAGGVVSTAVGSLSFALADRSTAMGIRAFVSGPGLINGVQDDGAVGATAIGENSRVFAKNSVAIGNSAEASHDGSFSYGYNAKAVGKGAVAFGYGTVAGARVKNSEYYALKQATAGLHALDIINSDGTTNATNVTKFNIGVDDLINGESAKDKNGTPQKENGTIKRISEGIEQKFTDNKLFDQKGRDGKDPANGNEFLEIGGKKIYNLQLGDSEKQSTIDYGAANGVAIGRYSFALRANSISMGYATISDAKSGIAIGSFSHVDDISANSVALGVNAYASGENAFVAGYSARTYANDSVVIGVGAKAGGVVASTTNSGEVGTIETNLRAQGYTIISEAESKAANFQPNGPTVVKNSITENGTTTTSYRYLARNAAAFGKLATATAFNAMAVGNNSVADIHNSVALGVNSKTDYKPEDLNKPGWVADGAVAIPTSAATGVISVGAINQERRIVNVASGANDSDAVNVAQLKTLGERISNIIGSENSSGLFQYMSIDTQNTQGKAGQLAAVVNKESNYNEYITLRKQYLGFVARQKLNGETINTAALDDIKARMDKLSDKTDFATRSAGLKDVQDKLDTITQNGVNKTEYDAIVKQLTSGFDADKKVDILSTEEKALKAKIEDSNFKNDGAQGADSIALGYRAKTKTTVDANNKGGQNSIAIGFQAGRGAQGTASNDGITGSDAIAIGTETEVRNGGGIAIGYQAKSQGTNTIVIGADSKVELADEQNNGLSTIVGQGNTIKANKAGTFGNVNIISAMQSYAVGNSNTIQNNATSSFIMGNNNIIGKGETESFVIGLRNTLAGADAITNGSKSTAASGKSTGSIVIGRDNTVNYTQGTDKGWSVILGHNINADLGMSVYLGDSSQRITGDRSRALGNSYNSVTVSSTTFSNFAGDNPSSIVTIGGATFNRLLQGVAAGTISATSTDAINGSQLFSITSGLLTKINGVQDNVNNLGNTYVKIDGSNLPEKVAVPAETKDDSTVTNQADIDAANAQNAIWNTWRTKLGIGDASVNWVNVNSAEPADKAGTNYDKEHSGALGTDSIAVGRNATAGVAANPNGATQAEKDGEIRAIAIGTDAKANKKSSIAVGDTVKADSQNMVVIGQDIQATTTDAEGAVVIGRQAGTSLENLDAKQTGTVGRSAVVIGNQAYGSARGSVALGANAGATAEYASALGPGSVASGVRALALQAGQASGYNAIAVGVTAKAAMGDSVAIGRNSGVTDAAAWSSVAIGLGAQANSLAHTGSFSIGGETVAANPTGKSFDKATIQPLVEEFDRIFAEYTTKSDQWKKLKDAKGLRDPEVQLLTEQLRTLGQQKIEAEQALNAKLNQNIAVFSVGAAGKERQIQNVAAGVISATSTDAINGSQLYYTNKYLTDLAEKVGNGPINGVDGATGAAGESVAGTPGTAGSRGQQGVPGKDGDDGQNGTPGLQGPAGRDGQSGTTLANKVQSLRDGVSGTVVYTDTAGNRVLAENGKYYNAGAAELANKVKANDGLWYDATDVNPDGSVKEQAKIEKKGKSLAQLVTAEADILASDKVILSAVNPDGKTATPVTLANIASALGIIDTTAPITLENAKVKVGTAGTNPTGLFAMKGAELNRAATAADLQALAVAGMNFTDRVGGSVNIPLGGALNIWGDGLTGTGGKATDKYVTTTAANGGVTIALTKAVTDKLDNMPEDTTAAINAVTLNFTGDNTVKDTSQKGAVKLAEQALAITGTENQIETTASGQGLSIKLAKAITDKLANIPSENVNELLNGKANIALDNIDADGKSVITGLVDVVESTAKPSDALEITSETDTNGKKTFTVALDDAKLKEITGTTNLATEYAKAAQTIKLNATTGSTDAQTLAQESGIEFGVKGDGKTIETSIDATDKKTVKINVKSGGIGSEQLGTNAVITDKIADQNVTKAKLQKDVQTSLENADALAKNTFKLTGDKAAGSETASATDTQTLLKSDGLSFAITGNDDITTNASGSSVALTLNKDTKVTEKGTKAVTSSAVYTAINAARPTIQAATATSSTGQKWAFTKDADNLIQVVKSTDGTGINGDTWGIALTKKMLTDALRGTYLESSTGGSITFTDDYHTSVEAQRTATINGVKYDVYKKGDGIYYAQYNADTETVTVYRKGQTSGTLDQVASQDNLDTADVAKNWMTNSGYIAEMTEVKGESKPVSKTVALGQELRFVGDGYVTVEYDKDENNQPTSLRIKTTQAVEDALKALSEGNFSGTAISYKANATGGKTVTAAVGFDFRGETTASPNNNNIQISLGAQEGVVDFTLDPNLRKITSIGSGSRDATDDTAGSKDVAQEARLTFNSAKGDAAASIVANDVKLTGLADGEIKAGSKDAVTGGQLSEALGINNNQHNSIGDRITKLEQGLKGTVVYTDKEGHRVVKAGDNFYKYDDVKDLYYDKVTKAWYGAWNKDENAPVGDKKTVAAISDPENIYLSLVDKNDGDKNTLTTPIALGNLLSGLGIETGGTSANGSTLGGVPITKDAAQAVIGKAKTSTEEATGLYAKQGRDLNRAATLADLQALGMAGLDILGNQEDGEQNANRIHKALGAVLNIEGKKDAKYKSDTSKLYSDENLITHNDKGTLRIEMLKNPSFTGVTLDNGKEAPANAKVTLTPTKSTADGVADKGKTVLNLTNGTEEDAKNPTANDVVVRGIAAGETGDSAVNKAQLDDLAAKVGAGTKPINGIDGAAGKDGASIIGDRGVPGTNGEKGSNGLQGPAGRDGLNGTTTANKVQALRDGAAGTVVYTKADTGERVLVENGQYYTIDTVKDKVKANDGLWYAKDDVDEKTGEAKAGKTGQTLADLAGNDSNKHLSADKVMLSAVNPNGTTNTATVLDNIKGTVAATPEKIADDAAKDKAVADYNASQTDDKQKVSDYAALKIKLGKEVAEGRMATAKAELEAQAKVEAARKAVAGNDKDGNGGLLTRTTGLNNAATVGDLQTVAQAGLTFIGNDDVEIHRPLGTALKIIGKVGAKYGATGYEAEKYSADNLITHNSEDGTLSIEMKKLPHFEGIVINGKDGDDGKDGFIGVDKDGNIVVNKNGVDGKDGLNGTDGESVTRVVTEENLKGSDAIVKLKYQTSNGTGYKAQLEDKELTKSAEVALDTGLDFKNGTNTTAQIDAGGIVKYNLNPELNGITSIGGGATNGAANEARITFNNGTQDNPDTKDIDESTTPTISVNHARLTDVANGVNANDAVNKAQLDDLAAKVGAGTKPINGIDGAAGKDGVDGKTIIGDRGVPGRDGEPGVGGEAGQPGTGLQGPAGRDGLNGTTTANKVQALRDGAAGTVVYTKADTGERVLVESGKYYTIDTVDGKVKANDGLWYAKEDVDAATGEAKEGKTGTTLAALAKAGNGEVVKPENVMLSAVNPEGKTQTPTTLANIKGNLGDKGLVTDEAAKKAAVEAYNADKAEPEKATDYNDLIAKLKDAEVDGDDNAKEAAATAKAEQLVAKAKADLIKAARDAVAGDSGLLTRTTGLNNAATVGDLQTVAQAGLTFIGNDGAEIHRPLGTALNIIGKSGVTYTTDTKPTEPEAGKAYAEDYTADNLITHNSADGTLSIEMKKTPTFDGIVLDGKNKDGKDGKDGYIGVDDKGNVVVKNGTNGTKGADGKDGADGASKVITEKDLNGTKDDGSDAAIKLAYKAGTEAAKETSLKQGLTFKGDDNIKTSTEEGGIVNVKLSDKLTGITSIGGATDENGKYTDGSLTFGNRNKEGGEEGEKEKTIDAGGSVITNIGTPTEDSDAANKGYVDDKVKGVDTKVTNLGDTVTNIQKDVNAGFTLNTGTQEVENGKVVVKETGNVGAVKPNTTVVMVDGKNTKVSKVDSGSANVISYTIEVNGIPMSYVNSAGDTLVKVGDKFVALKPNGEIDPTNTNTTIAGMKVVNPDNPDKGLTVDNVADGKVAAGSKQAVNGGQLHTTAQSVADVLGSDFENKDGKVTVKNGTDGTNGIGGTGKTTISEAFKEVVKRANIEVTNLDSNIKVEKDTSVSDKTIYKVGLSKDIKVENSITIGEGNVKLTSTTGEDAEGNSVPVLNVNKARITGVAAGVEDTDVANVGQVKALAAGTTKAINQVNKRVDDLTKESRGGIAGAMATAGLVQTTQPGRTTVSVGTATFKGESAVALGFSKLSDNGKVGIRISGMTTSGGDTGGSVSVGYTW</sequence>
<evidence type="ECO:0000256" key="5">
    <source>
        <dbReference type="ARBA" id="ARBA00022452"/>
    </source>
</evidence>
<evidence type="ECO:0000256" key="2">
    <source>
        <dbReference type="ARBA" id="ARBA00004442"/>
    </source>
</evidence>
<dbReference type="EMBL" id="JBHLWA010000010">
    <property type="protein sequence ID" value="MFC0322437.1"/>
    <property type="molecule type" value="Genomic_DNA"/>
</dbReference>
<feature type="transmembrane region" description="Helical" evidence="12">
    <location>
        <begin position="47"/>
        <end position="67"/>
    </location>
</feature>
<dbReference type="CDD" id="cd12820">
    <property type="entry name" value="LbR_YadA-like"/>
    <property type="match status" value="2"/>
</dbReference>
<feature type="compositionally biased region" description="Basic and acidic residues" evidence="11">
    <location>
        <begin position="4040"/>
        <end position="4053"/>
    </location>
</feature>
<feature type="region of interest" description="Disordered" evidence="11">
    <location>
        <begin position="4022"/>
        <end position="4053"/>
    </location>
</feature>
<dbReference type="PANTHER" id="PTHR24023:SF1082">
    <property type="entry name" value="COLLAGEN TRIPLE HELIX REPEAT"/>
    <property type="match status" value="1"/>
</dbReference>
<feature type="domain" description="Trimeric autotransporter adhesin YadA-like head" evidence="14">
    <location>
        <begin position="1029"/>
        <end position="1050"/>
    </location>
</feature>
<evidence type="ECO:0000256" key="4">
    <source>
        <dbReference type="ARBA" id="ARBA00022448"/>
    </source>
</evidence>
<feature type="domain" description="Trimeric autotransporter adhesin YadA-like head" evidence="14">
    <location>
        <begin position="378"/>
        <end position="401"/>
    </location>
</feature>
<evidence type="ECO:0000256" key="6">
    <source>
        <dbReference type="ARBA" id="ARBA00022692"/>
    </source>
</evidence>
<feature type="domain" description="Trimeric autotransporter adhesin YadA-like stalk" evidence="15">
    <location>
        <begin position="2655"/>
        <end position="2691"/>
    </location>
</feature>
<feature type="domain" description="ESPR" evidence="16">
    <location>
        <begin position="1"/>
        <end position="46"/>
    </location>
</feature>
<name>A0ABV6HUA7_9PAST</name>
<evidence type="ECO:0000256" key="1">
    <source>
        <dbReference type="ARBA" id="ARBA00004241"/>
    </source>
</evidence>
<dbReference type="InterPro" id="IPR050149">
    <property type="entry name" value="Collagen_superfamily"/>
</dbReference>
<gene>
    <name evidence="17" type="ORF">ACFFHT_02485</name>
</gene>
<keyword evidence="9 12" id="KW-0472">Membrane</keyword>
<feature type="domain" description="Trimeric autotransporter adhesin YadA-like head" evidence="14">
    <location>
        <begin position="1523"/>
        <end position="1549"/>
    </location>
</feature>
<feature type="domain" description="Trimeric autotransporter adhesin YadA-like head" evidence="14">
    <location>
        <begin position="1496"/>
        <end position="1518"/>
    </location>
</feature>
<evidence type="ECO:0000256" key="7">
    <source>
        <dbReference type="ARBA" id="ARBA00022729"/>
    </source>
</evidence>
<keyword evidence="7" id="KW-0732">Signal</keyword>
<evidence type="ECO:0000313" key="18">
    <source>
        <dbReference type="Proteomes" id="UP001589769"/>
    </source>
</evidence>
<feature type="domain" description="Trimeric autotransporter adhesin YadA-like head" evidence="14">
    <location>
        <begin position="716"/>
        <end position="742"/>
    </location>
</feature>
<feature type="domain" description="Trimeric autotransporter adhesin YadA-like head" evidence="14">
    <location>
        <begin position="412"/>
        <end position="428"/>
    </location>
</feature>
<feature type="domain" description="Trimeric autotransporter adhesin YadA-like stalk" evidence="15">
    <location>
        <begin position="4367"/>
        <end position="4406"/>
    </location>
</feature>
<evidence type="ECO:0000259" key="14">
    <source>
        <dbReference type="Pfam" id="PF05658"/>
    </source>
</evidence>
<keyword evidence="10" id="KW-0998">Cell outer membrane</keyword>
<dbReference type="SUPFAM" id="SSF54523">
    <property type="entry name" value="Pili subunits"/>
    <property type="match status" value="1"/>
</dbReference>
<feature type="domain" description="Trimeric autotransporter adhesin YadA-like C-terminal membrane anchor" evidence="13">
    <location>
        <begin position="4426"/>
        <end position="4485"/>
    </location>
</feature>
<protein>
    <submittedName>
        <fullName evidence="17">YadA-like family protein</fullName>
    </submittedName>
</protein>
<dbReference type="InterPro" id="IPR011049">
    <property type="entry name" value="Serralysin-like_metalloprot_C"/>
</dbReference>
<feature type="compositionally biased region" description="Gly residues" evidence="11">
    <location>
        <begin position="3578"/>
        <end position="3593"/>
    </location>
</feature>
<evidence type="ECO:0000259" key="15">
    <source>
        <dbReference type="Pfam" id="PF05662"/>
    </source>
</evidence>
<comment type="caution">
    <text evidence="17">The sequence shown here is derived from an EMBL/GenBank/DDBJ whole genome shotgun (WGS) entry which is preliminary data.</text>
</comment>
<dbReference type="InterPro" id="IPR005594">
    <property type="entry name" value="YadA_C"/>
</dbReference>
<keyword evidence="18" id="KW-1185">Reference proteome</keyword>
<evidence type="ECO:0000256" key="11">
    <source>
        <dbReference type="SAM" id="MobiDB-lite"/>
    </source>
</evidence>
<feature type="domain" description="Trimeric autotransporter adhesin YadA-like stalk" evidence="15">
    <location>
        <begin position="1244"/>
        <end position="1284"/>
    </location>
</feature>
<dbReference type="Pfam" id="PF05658">
    <property type="entry name" value="YadA_head"/>
    <property type="match status" value="11"/>
</dbReference>
<feature type="region of interest" description="Disordered" evidence="11">
    <location>
        <begin position="1725"/>
        <end position="1772"/>
    </location>
</feature>
<keyword evidence="12" id="KW-1133">Transmembrane helix</keyword>
<keyword evidence="8" id="KW-0653">Protein transport</keyword>
<feature type="domain" description="Trimeric autotransporter adhesin YadA-like head" evidence="14">
    <location>
        <begin position="340"/>
        <end position="358"/>
    </location>
</feature>
<feature type="domain" description="Trimeric autotransporter adhesin YadA-like stalk" evidence="15">
    <location>
        <begin position="783"/>
        <end position="818"/>
    </location>
</feature>
<feature type="domain" description="Trimeric autotransporter adhesin YadA-like stalk" evidence="15">
    <location>
        <begin position="3515"/>
        <end position="3550"/>
    </location>
</feature>
<dbReference type="Pfam" id="PF03895">
    <property type="entry name" value="YadA_anchor"/>
    <property type="match status" value="1"/>
</dbReference>
<comment type="similarity">
    <text evidence="3">Belongs to the autotransporter-2 (AT-2) (TC 1.B.40) family.</text>
</comment>
<evidence type="ECO:0000256" key="9">
    <source>
        <dbReference type="ARBA" id="ARBA00023136"/>
    </source>
</evidence>
<dbReference type="Pfam" id="PF13018">
    <property type="entry name" value="ESPR"/>
    <property type="match status" value="1"/>
</dbReference>
<evidence type="ECO:0000256" key="12">
    <source>
        <dbReference type="SAM" id="Phobius"/>
    </source>
</evidence>
<reference evidence="17 18" key="1">
    <citation type="submission" date="2024-09" db="EMBL/GenBank/DDBJ databases">
        <authorList>
            <person name="Sun Q."/>
            <person name="Mori K."/>
        </authorList>
    </citation>
    <scope>NUCLEOTIDE SEQUENCE [LARGE SCALE GENOMIC DNA]</scope>
    <source>
        <strain evidence="17 18">CCM 7538</strain>
    </source>
</reference>
<feature type="domain" description="Trimeric autotransporter adhesin YadA-like stalk" evidence="15">
    <location>
        <begin position="4225"/>
        <end position="4263"/>
    </location>
</feature>
<evidence type="ECO:0000256" key="8">
    <source>
        <dbReference type="ARBA" id="ARBA00022927"/>
    </source>
</evidence>
<feature type="domain" description="Trimeric autotransporter adhesin YadA-like head" evidence="14">
    <location>
        <begin position="602"/>
        <end position="624"/>
    </location>
</feature>
<evidence type="ECO:0000259" key="13">
    <source>
        <dbReference type="Pfam" id="PF03895"/>
    </source>
</evidence>
<dbReference type="Pfam" id="PF05662">
    <property type="entry name" value="YadA_stalk"/>
    <property type="match status" value="7"/>
</dbReference>
<dbReference type="Gene3D" id="1.20.5.170">
    <property type="match status" value="2"/>
</dbReference>
<dbReference type="Proteomes" id="UP001589769">
    <property type="component" value="Unassembled WGS sequence"/>
</dbReference>
<keyword evidence="5" id="KW-1134">Transmembrane beta strand</keyword>
<dbReference type="InterPro" id="IPR045584">
    <property type="entry name" value="Pilin-like"/>
</dbReference>
<feature type="domain" description="Trimeric autotransporter adhesin YadA-like head" evidence="14">
    <location>
        <begin position="1401"/>
        <end position="1420"/>
    </location>
</feature>
<dbReference type="RefSeq" id="WP_382373153.1">
    <property type="nucleotide sequence ID" value="NZ_JBHLWA010000010.1"/>
</dbReference>
<dbReference type="PANTHER" id="PTHR24023">
    <property type="entry name" value="COLLAGEN ALPHA"/>
    <property type="match status" value="1"/>
</dbReference>
<evidence type="ECO:0000259" key="16">
    <source>
        <dbReference type="Pfam" id="PF13018"/>
    </source>
</evidence>
<evidence type="ECO:0000313" key="17">
    <source>
        <dbReference type="EMBL" id="MFC0322437.1"/>
    </source>
</evidence>
<feature type="domain" description="Trimeric autotransporter adhesin YadA-like stalk" evidence="15">
    <location>
        <begin position="1675"/>
        <end position="1707"/>
    </location>
</feature>
<comment type="subcellular location">
    <subcellularLocation>
        <location evidence="2">Cell outer membrane</location>
    </subcellularLocation>
    <subcellularLocation>
        <location evidence="1">Cell surface</location>
    </subcellularLocation>
</comment>
<dbReference type="Gene3D" id="2.150.10.10">
    <property type="entry name" value="Serralysin-like metalloprotease, C-terminal"/>
    <property type="match status" value="8"/>
</dbReference>
<evidence type="ECO:0000256" key="3">
    <source>
        <dbReference type="ARBA" id="ARBA00005848"/>
    </source>
</evidence>
<dbReference type="SUPFAM" id="SSF101967">
    <property type="entry name" value="Adhesin YadA, collagen-binding domain"/>
    <property type="match status" value="6"/>
</dbReference>
<evidence type="ECO:0000256" key="10">
    <source>
        <dbReference type="ARBA" id="ARBA00023237"/>
    </source>
</evidence>
<dbReference type="Gene3D" id="3.30.1300.30">
    <property type="entry name" value="GSPII I/J protein-like"/>
    <property type="match status" value="1"/>
</dbReference>
<feature type="domain" description="Trimeric autotransporter adhesin YadA-like head" evidence="14">
    <location>
        <begin position="215"/>
        <end position="235"/>
    </location>
</feature>